<dbReference type="EMBL" id="CP022572">
    <property type="protein sequence ID" value="AZU60817.1"/>
    <property type="molecule type" value="Genomic_DNA"/>
</dbReference>
<dbReference type="InterPro" id="IPR005361">
    <property type="entry name" value="UPF0158"/>
</dbReference>
<dbReference type="Pfam" id="PF03682">
    <property type="entry name" value="UPF0158"/>
    <property type="match status" value="1"/>
</dbReference>
<gene>
    <name evidence="1" type="ORF">CHR53_05795</name>
</gene>
<dbReference type="AlphaFoldDB" id="A0A3T0HUY0"/>
<sequence length="155" mass="18620">MRNPVQLETIVEEMGFSLDESTAFLNNETGEIVWVTSEELNAVEETEALEDLPEWQQKELEFAFDIVENPEKYQRLPDKYEIDEYRIMENFCLNVEDDYKRGTLIKIIKRKGAFRRFKVQADKFGIIHEWYSFRDKCYKETAKEWCESFGIEYIE</sequence>
<evidence type="ECO:0000313" key="2">
    <source>
        <dbReference type="Proteomes" id="UP000282892"/>
    </source>
</evidence>
<dbReference type="RefSeq" id="WP_127485618.1">
    <property type="nucleotide sequence ID" value="NZ_CP022572.1"/>
</dbReference>
<keyword evidence="2" id="KW-1185">Reference proteome</keyword>
<organism evidence="1 2">
    <name type="scientific">Neobacillus mesonae</name>
    <dbReference type="NCBI Taxonomy" id="1193713"/>
    <lineage>
        <taxon>Bacteria</taxon>
        <taxon>Bacillati</taxon>
        <taxon>Bacillota</taxon>
        <taxon>Bacilli</taxon>
        <taxon>Bacillales</taxon>
        <taxon>Bacillaceae</taxon>
        <taxon>Neobacillus</taxon>
    </lineage>
</organism>
<proteinExistence type="predicted"/>
<name>A0A3T0HUY0_9BACI</name>
<dbReference type="KEGG" id="nmk:CHR53_05795"/>
<reference evidence="1 2" key="1">
    <citation type="submission" date="2017-07" db="EMBL/GenBank/DDBJ databases">
        <title>The complete genome sequence of Bacillus mesonae strain H20-5, an efficient strain improving plant abiotic stress resistance.</title>
        <authorList>
            <person name="Kim S.Y."/>
            <person name="Song H."/>
            <person name="Sang M.K."/>
            <person name="Weon H.-Y."/>
            <person name="Song J."/>
        </authorList>
    </citation>
    <scope>NUCLEOTIDE SEQUENCE [LARGE SCALE GENOMIC DNA]</scope>
    <source>
        <strain evidence="1 2">H20-5</strain>
    </source>
</reference>
<dbReference type="Proteomes" id="UP000282892">
    <property type="component" value="Chromosome"/>
</dbReference>
<evidence type="ECO:0000313" key="1">
    <source>
        <dbReference type="EMBL" id="AZU60817.1"/>
    </source>
</evidence>
<dbReference type="OrthoDB" id="48384at2"/>
<accession>A0A3T0HUY0</accession>
<protein>
    <submittedName>
        <fullName evidence="1">Uncharacterized protein</fullName>
    </submittedName>
</protein>
<dbReference type="STRING" id="1193713.GCA_001636315_03687"/>